<evidence type="ECO:0000259" key="5">
    <source>
        <dbReference type="PROSITE" id="PS50931"/>
    </source>
</evidence>
<dbReference type="Pfam" id="PF00126">
    <property type="entry name" value="HTH_1"/>
    <property type="match status" value="1"/>
</dbReference>
<evidence type="ECO:0000256" key="2">
    <source>
        <dbReference type="ARBA" id="ARBA00023015"/>
    </source>
</evidence>
<dbReference type="FunFam" id="1.10.10.10:FF:000001">
    <property type="entry name" value="LysR family transcriptional regulator"/>
    <property type="match status" value="1"/>
</dbReference>
<dbReference type="PANTHER" id="PTHR30126">
    <property type="entry name" value="HTH-TYPE TRANSCRIPTIONAL REGULATOR"/>
    <property type="match status" value="1"/>
</dbReference>
<name>A0A7D4JJ03_FINMA</name>
<dbReference type="Proteomes" id="UP000502899">
    <property type="component" value="Chromosome"/>
</dbReference>
<dbReference type="AlphaFoldDB" id="A0A7D4JJ03"/>
<dbReference type="GO" id="GO:0003700">
    <property type="term" value="F:DNA-binding transcription factor activity"/>
    <property type="evidence" value="ECO:0007669"/>
    <property type="project" value="InterPro"/>
</dbReference>
<keyword evidence="3" id="KW-0238">DNA-binding</keyword>
<dbReference type="InterPro" id="IPR005119">
    <property type="entry name" value="LysR_subst-bd"/>
</dbReference>
<comment type="similarity">
    <text evidence="1">Belongs to the LysR transcriptional regulatory family.</text>
</comment>
<dbReference type="Gene3D" id="3.40.190.290">
    <property type="match status" value="1"/>
</dbReference>
<keyword evidence="4" id="KW-0804">Transcription</keyword>
<feature type="domain" description="HTH lysR-type" evidence="5">
    <location>
        <begin position="1"/>
        <end position="58"/>
    </location>
</feature>
<protein>
    <submittedName>
        <fullName evidence="6">LysR family transcriptional regulator</fullName>
    </submittedName>
</protein>
<dbReference type="SUPFAM" id="SSF53850">
    <property type="entry name" value="Periplasmic binding protein-like II"/>
    <property type="match status" value="1"/>
</dbReference>
<organism evidence="6 7">
    <name type="scientific">Finegoldia magna</name>
    <name type="common">Peptostreptococcus magnus</name>
    <dbReference type="NCBI Taxonomy" id="1260"/>
    <lineage>
        <taxon>Bacteria</taxon>
        <taxon>Bacillati</taxon>
        <taxon>Bacillota</taxon>
        <taxon>Tissierellia</taxon>
        <taxon>Tissierellales</taxon>
        <taxon>Peptoniphilaceae</taxon>
        <taxon>Finegoldia</taxon>
    </lineage>
</organism>
<gene>
    <name evidence="6" type="ORF">FOC70_04235</name>
</gene>
<dbReference type="GO" id="GO:0000976">
    <property type="term" value="F:transcription cis-regulatory region binding"/>
    <property type="evidence" value="ECO:0007669"/>
    <property type="project" value="TreeGrafter"/>
</dbReference>
<evidence type="ECO:0000313" key="6">
    <source>
        <dbReference type="EMBL" id="QKH79613.1"/>
    </source>
</evidence>
<reference evidence="6 7" key="1">
    <citation type="submission" date="2020-05" db="EMBL/GenBank/DDBJ databases">
        <title>FDA dAtabase for Regulatory Grade micrObial Sequences (FDA-ARGOS): Supporting development and validation of Infectious Disease Dx tests.</title>
        <authorList>
            <person name="Pederson C."/>
            <person name="Tallon L."/>
            <person name="Sadzewicz L."/>
            <person name="Zhao X."/>
            <person name="Vavikolanu K."/>
            <person name="Mehta A."/>
            <person name="Aluvathingal J."/>
            <person name="Nadendla S."/>
            <person name="Myers T."/>
            <person name="Yan Y."/>
            <person name="Sichtig H."/>
        </authorList>
    </citation>
    <scope>NUCLEOTIDE SEQUENCE [LARGE SCALE GENOMIC DNA]</scope>
    <source>
        <strain evidence="6 7">FDAARGOS_764</strain>
    </source>
</reference>
<dbReference type="PRINTS" id="PR00039">
    <property type="entry name" value="HTHLYSR"/>
</dbReference>
<evidence type="ECO:0000256" key="1">
    <source>
        <dbReference type="ARBA" id="ARBA00009437"/>
    </source>
</evidence>
<dbReference type="SUPFAM" id="SSF46785">
    <property type="entry name" value="Winged helix' DNA-binding domain"/>
    <property type="match status" value="1"/>
</dbReference>
<dbReference type="PROSITE" id="PS50931">
    <property type="entry name" value="HTH_LYSR"/>
    <property type="match status" value="1"/>
</dbReference>
<sequence>MDISKLESFLVLADCKSFTKTAELRYLSQPAISKHIDSLEQELGVFLFDRNGKTVSLTIQGRHFIKYAESIVKIYQKSQELIRQIEDLNQGTLYFGSTNFIGIYLMPKFIKAFQDKYPKINVNMTVGSSKDLFKKLEKNEIEFVFLSHYVKIDTNKYISKPFFTDEMVLVVSTKNKLAEKSTCSLSDIKDQVFITKSQTSSLYKFLESCVVDVKFKKELIIDNQEAIKKAVVENAGVSIMSKKSAQLEEEAGLIKCIKIVDCDFKRQINLVYDKNLHITPAGQAFFDVLDINNNLELGK</sequence>
<proteinExistence type="inferred from homology"/>
<dbReference type="Pfam" id="PF03466">
    <property type="entry name" value="LysR_substrate"/>
    <property type="match status" value="1"/>
</dbReference>
<dbReference type="InterPro" id="IPR036388">
    <property type="entry name" value="WH-like_DNA-bd_sf"/>
</dbReference>
<accession>A0A7D4JJ03</accession>
<dbReference type="EMBL" id="CP054000">
    <property type="protein sequence ID" value="QKH79613.1"/>
    <property type="molecule type" value="Genomic_DNA"/>
</dbReference>
<evidence type="ECO:0000313" key="7">
    <source>
        <dbReference type="Proteomes" id="UP000502899"/>
    </source>
</evidence>
<evidence type="ECO:0000256" key="3">
    <source>
        <dbReference type="ARBA" id="ARBA00023125"/>
    </source>
</evidence>
<dbReference type="InterPro" id="IPR036390">
    <property type="entry name" value="WH_DNA-bd_sf"/>
</dbReference>
<keyword evidence="2" id="KW-0805">Transcription regulation</keyword>
<dbReference type="InterPro" id="IPR000847">
    <property type="entry name" value="LysR_HTH_N"/>
</dbReference>
<evidence type="ECO:0000256" key="4">
    <source>
        <dbReference type="ARBA" id="ARBA00023163"/>
    </source>
</evidence>
<dbReference type="RefSeq" id="WP_002841364.1">
    <property type="nucleotide sequence ID" value="NZ_CP054000.1"/>
</dbReference>
<dbReference type="PANTHER" id="PTHR30126:SF40">
    <property type="entry name" value="HTH-TYPE TRANSCRIPTIONAL REGULATOR GLTR"/>
    <property type="match status" value="1"/>
</dbReference>
<dbReference type="Gene3D" id="1.10.10.10">
    <property type="entry name" value="Winged helix-like DNA-binding domain superfamily/Winged helix DNA-binding domain"/>
    <property type="match status" value="1"/>
</dbReference>